<dbReference type="Proteomes" id="UP000805193">
    <property type="component" value="Unassembled WGS sequence"/>
</dbReference>
<organism evidence="1 2">
    <name type="scientific">Ixodes persulcatus</name>
    <name type="common">Taiga tick</name>
    <dbReference type="NCBI Taxonomy" id="34615"/>
    <lineage>
        <taxon>Eukaryota</taxon>
        <taxon>Metazoa</taxon>
        <taxon>Ecdysozoa</taxon>
        <taxon>Arthropoda</taxon>
        <taxon>Chelicerata</taxon>
        <taxon>Arachnida</taxon>
        <taxon>Acari</taxon>
        <taxon>Parasitiformes</taxon>
        <taxon>Ixodida</taxon>
        <taxon>Ixodoidea</taxon>
        <taxon>Ixodidae</taxon>
        <taxon>Ixodinae</taxon>
        <taxon>Ixodes</taxon>
    </lineage>
</organism>
<name>A0AC60PCK1_IXOPE</name>
<evidence type="ECO:0000313" key="2">
    <source>
        <dbReference type="Proteomes" id="UP000805193"/>
    </source>
</evidence>
<protein>
    <submittedName>
        <fullName evidence="1">Uncharacterized protein</fullName>
    </submittedName>
</protein>
<proteinExistence type="predicted"/>
<keyword evidence="2" id="KW-1185">Reference proteome</keyword>
<comment type="caution">
    <text evidence="1">The sequence shown here is derived from an EMBL/GenBank/DDBJ whole genome shotgun (WGS) entry which is preliminary data.</text>
</comment>
<reference evidence="1 2" key="1">
    <citation type="journal article" date="2020" name="Cell">
        <title>Large-Scale Comparative Analyses of Tick Genomes Elucidate Their Genetic Diversity and Vector Capacities.</title>
        <authorList>
            <consortium name="Tick Genome and Microbiome Consortium (TIGMIC)"/>
            <person name="Jia N."/>
            <person name="Wang J."/>
            <person name="Shi W."/>
            <person name="Du L."/>
            <person name="Sun Y."/>
            <person name="Zhan W."/>
            <person name="Jiang J.F."/>
            <person name="Wang Q."/>
            <person name="Zhang B."/>
            <person name="Ji P."/>
            <person name="Bell-Sakyi L."/>
            <person name="Cui X.M."/>
            <person name="Yuan T.T."/>
            <person name="Jiang B.G."/>
            <person name="Yang W.F."/>
            <person name="Lam T.T."/>
            <person name="Chang Q.C."/>
            <person name="Ding S.J."/>
            <person name="Wang X.J."/>
            <person name="Zhu J.G."/>
            <person name="Ruan X.D."/>
            <person name="Zhao L."/>
            <person name="Wei J.T."/>
            <person name="Ye R.Z."/>
            <person name="Que T.C."/>
            <person name="Du C.H."/>
            <person name="Zhou Y.H."/>
            <person name="Cheng J.X."/>
            <person name="Dai P.F."/>
            <person name="Guo W.B."/>
            <person name="Han X.H."/>
            <person name="Huang E.J."/>
            <person name="Li L.F."/>
            <person name="Wei W."/>
            <person name="Gao Y.C."/>
            <person name="Liu J.Z."/>
            <person name="Shao H.Z."/>
            <person name="Wang X."/>
            <person name="Wang C.C."/>
            <person name="Yang T.C."/>
            <person name="Huo Q.B."/>
            <person name="Li W."/>
            <person name="Chen H.Y."/>
            <person name="Chen S.E."/>
            <person name="Zhou L.G."/>
            <person name="Ni X.B."/>
            <person name="Tian J.H."/>
            <person name="Sheng Y."/>
            <person name="Liu T."/>
            <person name="Pan Y.S."/>
            <person name="Xia L.Y."/>
            <person name="Li J."/>
            <person name="Zhao F."/>
            <person name="Cao W.C."/>
        </authorList>
    </citation>
    <scope>NUCLEOTIDE SEQUENCE [LARGE SCALE GENOMIC DNA]</scope>
    <source>
        <strain evidence="1">Iper-2018</strain>
    </source>
</reference>
<evidence type="ECO:0000313" key="1">
    <source>
        <dbReference type="EMBL" id="KAG0417451.1"/>
    </source>
</evidence>
<gene>
    <name evidence="1" type="ORF">HPB47_005603</name>
</gene>
<sequence length="110" mass="12995">MLPEDERLEVYAHVRELLARVTEAMTQDEDETDDDVRGPTSVRRCLGLFQDRCDAEDDKVATYELEEYLHDKKDYSCSVVFELCDFWRAYEKEFPKLSLLFKCLLCIPKC</sequence>
<accession>A0AC60PCK1</accession>
<dbReference type="EMBL" id="JABSTQ010010841">
    <property type="protein sequence ID" value="KAG0417451.1"/>
    <property type="molecule type" value="Genomic_DNA"/>
</dbReference>